<dbReference type="EMBL" id="JBBPBN010000020">
    <property type="protein sequence ID" value="KAK9017574.1"/>
    <property type="molecule type" value="Genomic_DNA"/>
</dbReference>
<name>A0ABR2RXX6_9ROSI</name>
<gene>
    <name evidence="1" type="ORF">V6N11_080052</name>
</gene>
<dbReference type="Proteomes" id="UP001396334">
    <property type="component" value="Unassembled WGS sequence"/>
</dbReference>
<accession>A0ABR2RXX6</accession>
<comment type="caution">
    <text evidence="1">The sequence shown here is derived from an EMBL/GenBank/DDBJ whole genome shotgun (WGS) entry which is preliminary data.</text>
</comment>
<evidence type="ECO:0000313" key="2">
    <source>
        <dbReference type="Proteomes" id="UP001396334"/>
    </source>
</evidence>
<sequence length="79" mass="8970">MAFVEDGRIETWHCQGQQLPSHYFLNLKEVIFQSEGGVDLGKGSVPESKDFACGKLPKLKINYTFYYQKSTLAQRNGLL</sequence>
<organism evidence="1 2">
    <name type="scientific">Hibiscus sabdariffa</name>
    <name type="common">roselle</name>
    <dbReference type="NCBI Taxonomy" id="183260"/>
    <lineage>
        <taxon>Eukaryota</taxon>
        <taxon>Viridiplantae</taxon>
        <taxon>Streptophyta</taxon>
        <taxon>Embryophyta</taxon>
        <taxon>Tracheophyta</taxon>
        <taxon>Spermatophyta</taxon>
        <taxon>Magnoliopsida</taxon>
        <taxon>eudicotyledons</taxon>
        <taxon>Gunneridae</taxon>
        <taxon>Pentapetalae</taxon>
        <taxon>rosids</taxon>
        <taxon>malvids</taxon>
        <taxon>Malvales</taxon>
        <taxon>Malvaceae</taxon>
        <taxon>Malvoideae</taxon>
        <taxon>Hibiscus</taxon>
    </lineage>
</organism>
<proteinExistence type="predicted"/>
<evidence type="ECO:0000313" key="1">
    <source>
        <dbReference type="EMBL" id="KAK9017574.1"/>
    </source>
</evidence>
<protein>
    <submittedName>
        <fullName evidence="1">Uncharacterized protein</fullName>
    </submittedName>
</protein>
<reference evidence="1 2" key="1">
    <citation type="journal article" date="2024" name="G3 (Bethesda)">
        <title>Genome assembly of Hibiscus sabdariffa L. provides insights into metabolisms of medicinal natural products.</title>
        <authorList>
            <person name="Kim T."/>
        </authorList>
    </citation>
    <scope>NUCLEOTIDE SEQUENCE [LARGE SCALE GENOMIC DNA]</scope>
    <source>
        <strain evidence="1">TK-2024</strain>
        <tissue evidence="1">Old leaves</tissue>
    </source>
</reference>
<keyword evidence="2" id="KW-1185">Reference proteome</keyword>